<organism evidence="3 4">
    <name type="scientific">Saxophila tyrrhenica</name>
    <dbReference type="NCBI Taxonomy" id="1690608"/>
    <lineage>
        <taxon>Eukaryota</taxon>
        <taxon>Fungi</taxon>
        <taxon>Dikarya</taxon>
        <taxon>Ascomycota</taxon>
        <taxon>Pezizomycotina</taxon>
        <taxon>Dothideomycetes</taxon>
        <taxon>Dothideomycetidae</taxon>
        <taxon>Mycosphaerellales</taxon>
        <taxon>Extremaceae</taxon>
        <taxon>Saxophila</taxon>
    </lineage>
</organism>
<feature type="domain" description="LDB19 N-terminal" evidence="2">
    <location>
        <begin position="116"/>
        <end position="293"/>
    </location>
</feature>
<comment type="caution">
    <text evidence="3">The sequence shown here is derived from an EMBL/GenBank/DDBJ whole genome shotgun (WGS) entry which is preliminary data.</text>
</comment>
<dbReference type="Proteomes" id="UP001337655">
    <property type="component" value="Unassembled WGS sequence"/>
</dbReference>
<proteinExistence type="predicted"/>
<dbReference type="GeneID" id="89928741"/>
<dbReference type="AlphaFoldDB" id="A0AAV9P6J5"/>
<gene>
    <name evidence="3" type="primary">LDB19</name>
    <name evidence="3" type="ORF">LTR77_007405</name>
</gene>
<accession>A0AAV9P6J5</accession>
<dbReference type="InterPro" id="IPR024391">
    <property type="entry name" value="LDB19_N"/>
</dbReference>
<sequence>MPSKIFGVDLRLPQPQNERPGKTTSSATNSPASSRRGLKLGSSDKKNKERSLSKDRKIGPSQLSPSIQPKSVKLGMYMESPPTLFIGAPSQSSGVLMSGRLQVTPNVPEATLNSVTMYLECTTTTKRPVSDRCRECQTQINDLYEWHFFTQPKTFKAQNGMQELPFSHLIPGHLPATTHGQIGSLDYSLHVKAKAADGQEIEFRRELKFQRALLPGNEKNSVRIFPPTTLALHVTLPSVIHPIGEFPIQCRMTGITTQKGNDTARWRLRKLLWRIEEFESMVSPACSKHASKVGGEGKGISHENTREVGMDELKQGWKTDFDGEGSIEGEFNAAIDASAKPQCDVNAQNGLRISHTLIIELVIAEEWATGKKPGAATPTGAARVLRTQFNLNVTERAGMGLSWDDEQPPMYEDVPVSPPHYQGEHTTMTDYEGDDLHEDVEHLVLTP</sequence>
<evidence type="ECO:0000259" key="2">
    <source>
        <dbReference type="Pfam" id="PF13002"/>
    </source>
</evidence>
<evidence type="ECO:0000313" key="4">
    <source>
        <dbReference type="Proteomes" id="UP001337655"/>
    </source>
</evidence>
<dbReference type="Pfam" id="PF13002">
    <property type="entry name" value="LDB19"/>
    <property type="match status" value="1"/>
</dbReference>
<feature type="compositionally biased region" description="Low complexity" evidence="1">
    <location>
        <begin position="23"/>
        <end position="34"/>
    </location>
</feature>
<dbReference type="Gene3D" id="2.60.40.640">
    <property type="match status" value="1"/>
</dbReference>
<dbReference type="EMBL" id="JAVRRT010000011">
    <property type="protein sequence ID" value="KAK5167706.1"/>
    <property type="molecule type" value="Genomic_DNA"/>
</dbReference>
<protein>
    <submittedName>
        <fullName evidence="3">Endocytosis regulator</fullName>
    </submittedName>
</protein>
<keyword evidence="4" id="KW-1185">Reference proteome</keyword>
<feature type="compositionally biased region" description="Basic and acidic residues" evidence="1">
    <location>
        <begin position="42"/>
        <end position="58"/>
    </location>
</feature>
<evidence type="ECO:0000256" key="1">
    <source>
        <dbReference type="SAM" id="MobiDB-lite"/>
    </source>
</evidence>
<reference evidence="3 4" key="1">
    <citation type="submission" date="2023-08" db="EMBL/GenBank/DDBJ databases">
        <title>Black Yeasts Isolated from many extreme environments.</title>
        <authorList>
            <person name="Coleine C."/>
            <person name="Stajich J.E."/>
            <person name="Selbmann L."/>
        </authorList>
    </citation>
    <scope>NUCLEOTIDE SEQUENCE [LARGE SCALE GENOMIC DNA]</scope>
    <source>
        <strain evidence="3 4">CCFEE 5935</strain>
    </source>
</reference>
<dbReference type="InterPro" id="IPR014752">
    <property type="entry name" value="Arrestin-like_C"/>
</dbReference>
<feature type="region of interest" description="Disordered" evidence="1">
    <location>
        <begin position="1"/>
        <end position="71"/>
    </location>
</feature>
<evidence type="ECO:0000313" key="3">
    <source>
        <dbReference type="EMBL" id="KAK5167706.1"/>
    </source>
</evidence>
<dbReference type="RefSeq" id="XP_064657412.1">
    <property type="nucleotide sequence ID" value="XM_064804642.1"/>
</dbReference>
<name>A0AAV9P6J5_9PEZI</name>